<comment type="caution">
    <text evidence="5">The sequence shown here is derived from an EMBL/GenBank/DDBJ whole genome shotgun (WGS) entry which is preliminary data.</text>
</comment>
<dbReference type="InterPro" id="IPR025048">
    <property type="entry name" value="DUF3987"/>
</dbReference>
<proteinExistence type="predicted"/>
<reference evidence="6 7" key="1">
    <citation type="submission" date="2018-08" db="EMBL/GenBank/DDBJ databases">
        <title>A genome reference for cultivated species of the human gut microbiota.</title>
        <authorList>
            <person name="Zou Y."/>
            <person name="Xue W."/>
            <person name="Luo G."/>
        </authorList>
    </citation>
    <scope>NUCLEOTIDE SEQUENCE [LARGE SCALE GENOMIC DNA]</scope>
    <source>
        <strain evidence="5 6">AM16-50</strain>
        <strain evidence="4 7">AM50-15</strain>
    </source>
</reference>
<dbReference type="Pfam" id="PF13148">
    <property type="entry name" value="DUF3987"/>
    <property type="match status" value="1"/>
</dbReference>
<evidence type="ECO:0000313" key="6">
    <source>
        <dbReference type="Proteomes" id="UP000283732"/>
    </source>
</evidence>
<dbReference type="EMBL" id="QRKC01000001">
    <property type="protein sequence ID" value="RHH80206.1"/>
    <property type="molecule type" value="Genomic_DNA"/>
</dbReference>
<dbReference type="RefSeq" id="WP_122203175.1">
    <property type="nucleotide sequence ID" value="NZ_QRKC01000001.1"/>
</dbReference>
<dbReference type="Proteomes" id="UP000285173">
    <property type="component" value="Unassembled WGS sequence"/>
</dbReference>
<dbReference type="AlphaFoldDB" id="A0A3R6EX69"/>
<protein>
    <submittedName>
        <fullName evidence="5">DUF3987 domain-containing protein</fullName>
    </submittedName>
</protein>
<evidence type="ECO:0000313" key="7">
    <source>
        <dbReference type="Proteomes" id="UP000285173"/>
    </source>
</evidence>
<accession>A0A3R6EX69</accession>
<evidence type="ECO:0000256" key="2">
    <source>
        <dbReference type="SAM" id="MobiDB-lite"/>
    </source>
</evidence>
<evidence type="ECO:0000259" key="3">
    <source>
        <dbReference type="SMART" id="SM00942"/>
    </source>
</evidence>
<keyword evidence="1" id="KW-0175">Coiled coil</keyword>
<name>A0A3R6EX69_9BACT</name>
<evidence type="ECO:0000256" key="1">
    <source>
        <dbReference type="SAM" id="Coils"/>
    </source>
</evidence>
<dbReference type="EMBL" id="QSEF01000014">
    <property type="protein sequence ID" value="RGZ47318.1"/>
    <property type="molecule type" value="Genomic_DNA"/>
</dbReference>
<dbReference type="Pfam" id="PF08800">
    <property type="entry name" value="BT4734-like_N"/>
    <property type="match status" value="1"/>
</dbReference>
<feature type="region of interest" description="Disordered" evidence="2">
    <location>
        <begin position="288"/>
        <end position="313"/>
    </location>
</feature>
<feature type="compositionally biased region" description="Basic and acidic residues" evidence="2">
    <location>
        <begin position="298"/>
        <end position="311"/>
    </location>
</feature>
<dbReference type="SMART" id="SM00942">
    <property type="entry name" value="PriCT_1"/>
    <property type="match status" value="1"/>
</dbReference>
<gene>
    <name evidence="5" type="ORF">DW191_03540</name>
    <name evidence="4" type="ORF">DW986_10885</name>
</gene>
<sequence length="760" mass="85107">MNKEHKVSLFPSLYKYESEETTLEEIIILIRRRRWVREITAYRHAVAEGRKEEAVRLKRFLPGFTPSGVFRGGHRDNQVAAYSMVVGLDFDHVENLAVLIALFRSMPTTLALFVSPGGEGLKVFVRVDSGAEHHRRAFEVVTLRYEEVAGMASDRKCRNIGRCCYVSDDPEAYYNPDAEVFHVAVEMPQAASGGNRGMTDAGSFVSWWAARNPLVEGSRNQTVYNLGCEANRRGFPEAEIARLCVSLMQAPSFSAQEIGQALHSAYQSHTGEYGTKVFANGQIADRTAPHASEIPNPSEKDLEKEGEELRKQTPCLPDDLLEKLPPVIREAVRYYADVRERDMGVLAACTVLSACLPGVHGYYRRKWLTPHLYTVEVAPAANGKGCVDEMRHLADHYATLIKTESEREVQEYQQALDDWEAKKAELRGKHKSMSVKDAPKPAYVRYLVVSGQVTKAKLLVHLRDNGEAGLLIVDSEIDTLITATKQDYGQFDDLLRKAFHHEPVSSSRKGDNEMILVDRPTVALLLAGTPGQFSRLIPDAENGLMSRLLLYTCRSRAVWQDVSPEGGGADFVKHIASLSEQVRGMAVRLRKRNLQVGLSLAQWSKLNRCFADLLRESDLFGGEEFLSVVKRYGLMTYRLCMLFTALEVAAEDDYIPGLRVCSDSHFAAALAITLCCLEHSRLLMTQLRAPQDQPELTLPLKFRSVYDALPSSFTLSEVYRLAALEGIGERTARRFIAKIIPVYIKKMTPGQYQKNTPPGK</sequence>
<dbReference type="InterPro" id="IPR014907">
    <property type="entry name" value="BT4734-like_N"/>
</dbReference>
<organism evidence="5 6">
    <name type="scientific">Parabacteroides merdae</name>
    <dbReference type="NCBI Taxonomy" id="46503"/>
    <lineage>
        <taxon>Bacteria</taxon>
        <taxon>Pseudomonadati</taxon>
        <taxon>Bacteroidota</taxon>
        <taxon>Bacteroidia</taxon>
        <taxon>Bacteroidales</taxon>
        <taxon>Tannerellaceae</taxon>
        <taxon>Parabacteroides</taxon>
    </lineage>
</organism>
<feature type="domain" description="Primase C-terminal 1" evidence="3">
    <location>
        <begin position="209"/>
        <end position="271"/>
    </location>
</feature>
<dbReference type="InterPro" id="IPR014820">
    <property type="entry name" value="PriCT_1"/>
</dbReference>
<dbReference type="Proteomes" id="UP000283732">
    <property type="component" value="Unassembled WGS sequence"/>
</dbReference>
<evidence type="ECO:0000313" key="4">
    <source>
        <dbReference type="EMBL" id="RGZ47318.1"/>
    </source>
</evidence>
<feature type="coiled-coil region" evidence="1">
    <location>
        <begin position="402"/>
        <end position="429"/>
    </location>
</feature>
<evidence type="ECO:0000313" key="5">
    <source>
        <dbReference type="EMBL" id="RHH80206.1"/>
    </source>
</evidence>